<feature type="transmembrane region" description="Helical" evidence="1">
    <location>
        <begin position="72"/>
        <end position="89"/>
    </location>
</feature>
<evidence type="ECO:0000313" key="2">
    <source>
        <dbReference type="EMBL" id="CAD8677089.1"/>
    </source>
</evidence>
<keyword evidence="1" id="KW-1133">Transmembrane helix</keyword>
<protein>
    <submittedName>
        <fullName evidence="2">Uncharacterized protein</fullName>
    </submittedName>
</protein>
<reference evidence="2" key="1">
    <citation type="submission" date="2021-01" db="EMBL/GenBank/DDBJ databases">
        <authorList>
            <person name="Corre E."/>
            <person name="Pelletier E."/>
            <person name="Niang G."/>
            <person name="Scheremetjew M."/>
            <person name="Finn R."/>
            <person name="Kale V."/>
            <person name="Holt S."/>
            <person name="Cochrane G."/>
            <person name="Meng A."/>
            <person name="Brown T."/>
            <person name="Cohen L."/>
        </authorList>
    </citation>
    <scope>NUCLEOTIDE SEQUENCE</scope>
    <source>
        <strain evidence="2">CCMP722</strain>
    </source>
</reference>
<keyword evidence="1" id="KW-0812">Transmembrane</keyword>
<feature type="transmembrane region" description="Helical" evidence="1">
    <location>
        <begin position="227"/>
        <end position="247"/>
    </location>
</feature>
<organism evidence="2">
    <name type="scientific">Pyramimonas obovata</name>
    <dbReference type="NCBI Taxonomy" id="1411642"/>
    <lineage>
        <taxon>Eukaryota</taxon>
        <taxon>Viridiplantae</taxon>
        <taxon>Chlorophyta</taxon>
        <taxon>Pyramimonadophyceae</taxon>
        <taxon>Pyramimonadales</taxon>
        <taxon>Pyramimonadaceae</taxon>
        <taxon>Pyramimonas</taxon>
        <taxon>Pyramimonas incertae sedis</taxon>
    </lineage>
</organism>
<feature type="transmembrane region" description="Helical" evidence="1">
    <location>
        <begin position="184"/>
        <end position="215"/>
    </location>
</feature>
<accession>A0A7S0RGJ0</accession>
<feature type="transmembrane region" description="Helical" evidence="1">
    <location>
        <begin position="259"/>
        <end position="277"/>
    </location>
</feature>
<feature type="transmembrane region" description="Helical" evidence="1">
    <location>
        <begin position="136"/>
        <end position="163"/>
    </location>
</feature>
<sequence length="291" mass="31686">MIYTYVGQSINPLSLKEAYFANKDGIRVMLGLFAAFASKAAAVFCGTHGLTMLSIVSITNLLLLWGSQFGDYYVYIVMACITAQVALWERWTGMEVLGSQMLGFFGSAVVFFHGAWKLNGGSLVQGLGQSLMGDSWFMSRATAGLCAAMSLAGLGIYASVCWLRWARTAPVYTSGARPWGMLSYFGSLSALSFAYSTGSTLYVLLGAMVGGVLTWLSDQSAQEGEELYLHGTMLVWIMWTGLAQWGYRLFKIMKGTSPALAIVIFLATTSYLTWMYGGVARKKPAWFIKGA</sequence>
<proteinExistence type="predicted"/>
<name>A0A7S0RGJ0_9CHLO</name>
<gene>
    <name evidence="2" type="ORF">POBO1169_LOCUS13458</name>
</gene>
<feature type="transmembrane region" description="Helical" evidence="1">
    <location>
        <begin position="96"/>
        <end position="116"/>
    </location>
</feature>
<dbReference type="EMBL" id="HBFA01026454">
    <property type="protein sequence ID" value="CAD8677089.1"/>
    <property type="molecule type" value="Transcribed_RNA"/>
</dbReference>
<keyword evidence="1" id="KW-0472">Membrane</keyword>
<dbReference type="AlphaFoldDB" id="A0A7S0RGJ0"/>
<evidence type="ECO:0000256" key="1">
    <source>
        <dbReference type="SAM" id="Phobius"/>
    </source>
</evidence>